<sequence length="101" mass="12076">MGKLRQLFTGEHKWFFRYAAFVAAVALLWLTFGPGNNILHWIGARFEISSQEKQIEQYTTEIEEMDRRIRMLRSDRDTLEKFARENFHFSEPGDDVYILDE</sequence>
<feature type="coiled-coil region" evidence="1">
    <location>
        <begin position="48"/>
        <end position="75"/>
    </location>
</feature>
<dbReference type="Proteomes" id="UP000823757">
    <property type="component" value="Unassembled WGS sequence"/>
</dbReference>
<feature type="transmembrane region" description="Helical" evidence="2">
    <location>
        <begin position="14"/>
        <end position="32"/>
    </location>
</feature>
<evidence type="ECO:0000313" key="3">
    <source>
        <dbReference type="EMBL" id="MBO8474100.1"/>
    </source>
</evidence>
<name>A0A9D9IKX9_9BACT</name>
<reference evidence="3" key="1">
    <citation type="submission" date="2020-10" db="EMBL/GenBank/DDBJ databases">
        <authorList>
            <person name="Gilroy R."/>
        </authorList>
    </citation>
    <scope>NUCLEOTIDE SEQUENCE</scope>
    <source>
        <strain evidence="3">B1-13419</strain>
    </source>
</reference>
<protein>
    <submittedName>
        <fullName evidence="3">Septum formation initiator family protein</fullName>
    </submittedName>
</protein>
<accession>A0A9D9IKX9</accession>
<reference evidence="3" key="2">
    <citation type="journal article" date="2021" name="PeerJ">
        <title>Extensive microbial diversity within the chicken gut microbiome revealed by metagenomics and culture.</title>
        <authorList>
            <person name="Gilroy R."/>
            <person name="Ravi A."/>
            <person name="Getino M."/>
            <person name="Pursley I."/>
            <person name="Horton D.L."/>
            <person name="Alikhan N.F."/>
            <person name="Baker D."/>
            <person name="Gharbi K."/>
            <person name="Hall N."/>
            <person name="Watson M."/>
            <person name="Adriaenssens E.M."/>
            <person name="Foster-Nyarko E."/>
            <person name="Jarju S."/>
            <person name="Secka A."/>
            <person name="Antonio M."/>
            <person name="Oren A."/>
            <person name="Chaudhuri R.R."/>
            <person name="La Ragione R."/>
            <person name="Hildebrand F."/>
            <person name="Pallen M.J."/>
        </authorList>
    </citation>
    <scope>NUCLEOTIDE SEQUENCE</scope>
    <source>
        <strain evidence="3">B1-13419</strain>
    </source>
</reference>
<gene>
    <name evidence="3" type="ORF">IAB91_02255</name>
</gene>
<proteinExistence type="predicted"/>
<dbReference type="InterPro" id="IPR007060">
    <property type="entry name" value="FtsL/DivIC"/>
</dbReference>
<keyword evidence="2" id="KW-1133">Transmembrane helix</keyword>
<keyword evidence="1" id="KW-0175">Coiled coil</keyword>
<dbReference type="EMBL" id="JADIMD010000030">
    <property type="protein sequence ID" value="MBO8474100.1"/>
    <property type="molecule type" value="Genomic_DNA"/>
</dbReference>
<comment type="caution">
    <text evidence="3">The sequence shown here is derived from an EMBL/GenBank/DDBJ whole genome shotgun (WGS) entry which is preliminary data.</text>
</comment>
<evidence type="ECO:0000313" key="4">
    <source>
        <dbReference type="Proteomes" id="UP000823757"/>
    </source>
</evidence>
<evidence type="ECO:0000256" key="1">
    <source>
        <dbReference type="SAM" id="Coils"/>
    </source>
</evidence>
<keyword evidence="2" id="KW-0472">Membrane</keyword>
<dbReference type="Pfam" id="PF04977">
    <property type="entry name" value="DivIC"/>
    <property type="match status" value="1"/>
</dbReference>
<evidence type="ECO:0000256" key="2">
    <source>
        <dbReference type="SAM" id="Phobius"/>
    </source>
</evidence>
<dbReference type="AlphaFoldDB" id="A0A9D9IKX9"/>
<organism evidence="3 4">
    <name type="scientific">Candidatus Cryptobacteroides faecigallinarum</name>
    <dbReference type="NCBI Taxonomy" id="2840763"/>
    <lineage>
        <taxon>Bacteria</taxon>
        <taxon>Pseudomonadati</taxon>
        <taxon>Bacteroidota</taxon>
        <taxon>Bacteroidia</taxon>
        <taxon>Bacteroidales</taxon>
        <taxon>Candidatus Cryptobacteroides</taxon>
    </lineage>
</organism>
<keyword evidence="2" id="KW-0812">Transmembrane</keyword>